<dbReference type="InterPro" id="IPR036390">
    <property type="entry name" value="WH_DNA-bd_sf"/>
</dbReference>
<dbReference type="Pfam" id="PF01047">
    <property type="entry name" value="MarR"/>
    <property type="match status" value="1"/>
</dbReference>
<keyword evidence="3" id="KW-1185">Reference proteome</keyword>
<dbReference type="SMART" id="SM00347">
    <property type="entry name" value="HTH_MARR"/>
    <property type="match status" value="1"/>
</dbReference>
<dbReference type="AlphaFoldDB" id="A0A6N9YQX2"/>
<reference evidence="2 3" key="1">
    <citation type="submission" date="2020-02" db="EMBL/GenBank/DDBJ databases">
        <authorList>
            <person name="Li X.-J."/>
            <person name="Feng X.-M."/>
        </authorList>
    </citation>
    <scope>NUCLEOTIDE SEQUENCE [LARGE SCALE GENOMIC DNA]</scope>
    <source>
        <strain evidence="2 3">CGMCC 4.7225</strain>
    </source>
</reference>
<dbReference type="GO" id="GO:0003700">
    <property type="term" value="F:DNA-binding transcription factor activity"/>
    <property type="evidence" value="ECO:0007669"/>
    <property type="project" value="InterPro"/>
</dbReference>
<dbReference type="EMBL" id="JAAGOB010000011">
    <property type="protein sequence ID" value="NED97347.1"/>
    <property type="molecule type" value="Genomic_DNA"/>
</dbReference>
<dbReference type="PANTHER" id="PTHR33164">
    <property type="entry name" value="TRANSCRIPTIONAL REGULATOR, MARR FAMILY"/>
    <property type="match status" value="1"/>
</dbReference>
<proteinExistence type="predicted"/>
<dbReference type="InterPro" id="IPR039422">
    <property type="entry name" value="MarR/SlyA-like"/>
</dbReference>
<dbReference type="Proteomes" id="UP000469185">
    <property type="component" value="Unassembled WGS sequence"/>
</dbReference>
<dbReference type="PANTHER" id="PTHR33164:SF99">
    <property type="entry name" value="MARR FAMILY REGULATORY PROTEIN"/>
    <property type="match status" value="1"/>
</dbReference>
<feature type="domain" description="HTH marR-type" evidence="1">
    <location>
        <begin position="23"/>
        <end position="159"/>
    </location>
</feature>
<sequence length="169" mass="18524">MTSTHLADTDGSAAEPRWLTPDEQEAWRAFAAVLIRLPAALESQLQRDADLSHFEYAVLSALSEAPEQALCMSELAGLANGSSSRLSHVVKRLERRGWVRREPRSDDARYTNATLTAEGMAKVVAAAPGHVEAVRSLVFDVLTPEQIAQVRDIGRNIHDRLAPDGRGDR</sequence>
<dbReference type="SUPFAM" id="SSF46785">
    <property type="entry name" value="Winged helix' DNA-binding domain"/>
    <property type="match status" value="1"/>
</dbReference>
<dbReference type="RefSeq" id="WP_163820138.1">
    <property type="nucleotide sequence ID" value="NZ_JAAGOB010000011.1"/>
</dbReference>
<gene>
    <name evidence="2" type="ORF">G1H11_18785</name>
</gene>
<evidence type="ECO:0000313" key="3">
    <source>
        <dbReference type="Proteomes" id="UP000469185"/>
    </source>
</evidence>
<evidence type="ECO:0000259" key="1">
    <source>
        <dbReference type="PROSITE" id="PS50995"/>
    </source>
</evidence>
<dbReference type="Gene3D" id="1.10.10.10">
    <property type="entry name" value="Winged helix-like DNA-binding domain superfamily/Winged helix DNA-binding domain"/>
    <property type="match status" value="1"/>
</dbReference>
<dbReference type="PROSITE" id="PS50995">
    <property type="entry name" value="HTH_MARR_2"/>
    <property type="match status" value="1"/>
</dbReference>
<evidence type="ECO:0000313" key="2">
    <source>
        <dbReference type="EMBL" id="NED97347.1"/>
    </source>
</evidence>
<dbReference type="InterPro" id="IPR000835">
    <property type="entry name" value="HTH_MarR-typ"/>
</dbReference>
<organism evidence="2 3">
    <name type="scientific">Phytoactinopolyspora alkaliphila</name>
    <dbReference type="NCBI Taxonomy" id="1783498"/>
    <lineage>
        <taxon>Bacteria</taxon>
        <taxon>Bacillati</taxon>
        <taxon>Actinomycetota</taxon>
        <taxon>Actinomycetes</taxon>
        <taxon>Jiangellales</taxon>
        <taxon>Jiangellaceae</taxon>
        <taxon>Phytoactinopolyspora</taxon>
    </lineage>
</organism>
<dbReference type="InterPro" id="IPR036388">
    <property type="entry name" value="WH-like_DNA-bd_sf"/>
</dbReference>
<comment type="caution">
    <text evidence="2">The sequence shown here is derived from an EMBL/GenBank/DDBJ whole genome shotgun (WGS) entry which is preliminary data.</text>
</comment>
<protein>
    <submittedName>
        <fullName evidence="2">MarR family transcriptional regulator</fullName>
    </submittedName>
</protein>
<accession>A0A6N9YQX2</accession>
<dbReference type="GO" id="GO:0006950">
    <property type="term" value="P:response to stress"/>
    <property type="evidence" value="ECO:0007669"/>
    <property type="project" value="TreeGrafter"/>
</dbReference>
<name>A0A6N9YQX2_9ACTN</name>